<dbReference type="HOGENOM" id="CLU_1945820_0_0_5"/>
<gene>
    <name evidence="1" type="ordered locus">Hbal_1238</name>
</gene>
<sequence>MLFLMNDQVVDIGDPRTTLREFASQLTEVPHHLLRSSHAITLGQALFFHCPPGNRPMPGALKALGALITEYTEANAALFVRPSNAAGPQDVQIRLAEVQITVMANLFEIQKRQPLSPSLVNNSVWAAAA</sequence>
<dbReference type="RefSeq" id="WP_015827080.1">
    <property type="nucleotide sequence ID" value="NC_012982.1"/>
</dbReference>
<evidence type="ECO:0000313" key="2">
    <source>
        <dbReference type="Proteomes" id="UP000002745"/>
    </source>
</evidence>
<organism evidence="1 2">
    <name type="scientific">Hirschia baltica (strain ATCC 49814 / DSM 5838 / IFAM 1418)</name>
    <dbReference type="NCBI Taxonomy" id="582402"/>
    <lineage>
        <taxon>Bacteria</taxon>
        <taxon>Pseudomonadati</taxon>
        <taxon>Pseudomonadota</taxon>
        <taxon>Alphaproteobacteria</taxon>
        <taxon>Hyphomonadales</taxon>
        <taxon>Hyphomonadaceae</taxon>
        <taxon>Hirschia</taxon>
    </lineage>
</organism>
<name>C6XIA4_HIRBI</name>
<dbReference type="Proteomes" id="UP000002745">
    <property type="component" value="Chromosome"/>
</dbReference>
<dbReference type="AlphaFoldDB" id="C6XIA4"/>
<keyword evidence="2" id="KW-1185">Reference proteome</keyword>
<evidence type="ECO:0000313" key="1">
    <source>
        <dbReference type="EMBL" id="ACT58930.1"/>
    </source>
</evidence>
<reference evidence="2" key="1">
    <citation type="journal article" date="2011" name="J. Bacteriol.">
        <title>Genome sequences of eight morphologically diverse alphaproteobacteria.</title>
        <authorList>
            <consortium name="US DOE Joint Genome Institute"/>
            <person name="Brown P.J."/>
            <person name="Kysela D.T."/>
            <person name="Buechlein A."/>
            <person name="Hemmerich C."/>
            <person name="Brun Y.V."/>
        </authorList>
    </citation>
    <scope>NUCLEOTIDE SEQUENCE [LARGE SCALE GENOMIC DNA]</scope>
    <source>
        <strain evidence="2">ATCC 49814 / DSM 5838 / IFAM 1418</strain>
    </source>
</reference>
<dbReference type="KEGG" id="hba:Hbal_1238"/>
<dbReference type="OrthoDB" id="7619223at2"/>
<dbReference type="EMBL" id="CP001678">
    <property type="protein sequence ID" value="ACT58930.1"/>
    <property type="molecule type" value="Genomic_DNA"/>
</dbReference>
<dbReference type="STRING" id="582402.Hbal_1238"/>
<accession>C6XIA4</accession>
<protein>
    <submittedName>
        <fullName evidence="1">Uncharacterized protein</fullName>
    </submittedName>
</protein>
<proteinExistence type="predicted"/>
<dbReference type="eggNOG" id="ENOG5032Z9Q">
    <property type="taxonomic scope" value="Bacteria"/>
</dbReference>